<feature type="compositionally biased region" description="Polar residues" evidence="1">
    <location>
        <begin position="48"/>
        <end position="77"/>
    </location>
</feature>
<evidence type="ECO:0000313" key="2">
    <source>
        <dbReference type="EMBL" id="KAK7111369.1"/>
    </source>
</evidence>
<gene>
    <name evidence="2" type="ORF">V1264_011011</name>
</gene>
<proteinExistence type="predicted"/>
<accession>A0AAN9BUG2</accession>
<organism evidence="2 3">
    <name type="scientific">Littorina saxatilis</name>
    <dbReference type="NCBI Taxonomy" id="31220"/>
    <lineage>
        <taxon>Eukaryota</taxon>
        <taxon>Metazoa</taxon>
        <taxon>Spiralia</taxon>
        <taxon>Lophotrochozoa</taxon>
        <taxon>Mollusca</taxon>
        <taxon>Gastropoda</taxon>
        <taxon>Caenogastropoda</taxon>
        <taxon>Littorinimorpha</taxon>
        <taxon>Littorinoidea</taxon>
        <taxon>Littorinidae</taxon>
        <taxon>Littorina</taxon>
    </lineage>
</organism>
<keyword evidence="3" id="KW-1185">Reference proteome</keyword>
<feature type="region of interest" description="Disordered" evidence="1">
    <location>
        <begin position="48"/>
        <end position="115"/>
    </location>
</feature>
<dbReference type="Proteomes" id="UP001374579">
    <property type="component" value="Unassembled WGS sequence"/>
</dbReference>
<evidence type="ECO:0000313" key="3">
    <source>
        <dbReference type="Proteomes" id="UP001374579"/>
    </source>
</evidence>
<reference evidence="2 3" key="1">
    <citation type="submission" date="2024-02" db="EMBL/GenBank/DDBJ databases">
        <title>Chromosome-scale genome assembly of the rough periwinkle Littorina saxatilis.</title>
        <authorList>
            <person name="De Jode A."/>
            <person name="Faria R."/>
            <person name="Formenti G."/>
            <person name="Sims Y."/>
            <person name="Smith T.P."/>
            <person name="Tracey A."/>
            <person name="Wood J.M.D."/>
            <person name="Zagrodzka Z.B."/>
            <person name="Johannesson K."/>
            <person name="Butlin R.K."/>
            <person name="Leder E.H."/>
        </authorList>
    </citation>
    <scope>NUCLEOTIDE SEQUENCE [LARGE SCALE GENOMIC DNA]</scope>
    <source>
        <strain evidence="2">Snail1</strain>
        <tissue evidence="2">Muscle</tissue>
    </source>
</reference>
<name>A0AAN9BUG2_9CAEN</name>
<protein>
    <submittedName>
        <fullName evidence="2">Uncharacterized protein</fullName>
    </submittedName>
</protein>
<feature type="compositionally biased region" description="Acidic residues" evidence="1">
    <location>
        <begin position="100"/>
        <end position="111"/>
    </location>
</feature>
<dbReference type="EMBL" id="JBAMIC010000002">
    <property type="protein sequence ID" value="KAK7111369.1"/>
    <property type="molecule type" value="Genomic_DNA"/>
</dbReference>
<comment type="caution">
    <text evidence="2">The sequence shown here is derived from an EMBL/GenBank/DDBJ whole genome shotgun (WGS) entry which is preliminary data.</text>
</comment>
<dbReference type="AlphaFoldDB" id="A0AAN9BUG2"/>
<evidence type="ECO:0000256" key="1">
    <source>
        <dbReference type="SAM" id="MobiDB-lite"/>
    </source>
</evidence>
<sequence>MFRTCSPSLVTIGPFILEIYMRTQTHKQTNTWTESYTHPYTGGVTIQQTVPPTKQGAESSGQTERTFRQNSGEQHMNSAARPALRHPSERDSKSCSLSNAEEEEEEEEEEELYNRCSIFLYQQQERL</sequence>